<evidence type="ECO:0000313" key="1">
    <source>
        <dbReference type="EMBL" id="AVX44217.1"/>
    </source>
</evidence>
<dbReference type="AlphaFoldDB" id="A0A2R4P0K6"/>
<accession>A0A2R4P0K6</accession>
<organism evidence="1 2">
    <name type="scientific">Campylobacter concisus</name>
    <dbReference type="NCBI Taxonomy" id="199"/>
    <lineage>
        <taxon>Bacteria</taxon>
        <taxon>Pseudomonadati</taxon>
        <taxon>Campylobacterota</taxon>
        <taxon>Epsilonproteobacteria</taxon>
        <taxon>Campylobacterales</taxon>
        <taxon>Campylobacteraceae</taxon>
        <taxon>Campylobacter</taxon>
    </lineage>
</organism>
<gene>
    <name evidence="1" type="ORF">CCS77_1156</name>
</gene>
<proteinExistence type="predicted"/>
<evidence type="ECO:0000313" key="2">
    <source>
        <dbReference type="Proteomes" id="UP000241854"/>
    </source>
</evidence>
<protein>
    <submittedName>
        <fullName evidence="1">Uncharacterized protein</fullName>
    </submittedName>
</protein>
<sequence>MSSNFHLKYLAKNILEILNFQALAIIKEITIFKRLFTKFFYVLID</sequence>
<dbReference type="Proteomes" id="UP000241854">
    <property type="component" value="Chromosome"/>
</dbReference>
<reference evidence="1 2" key="1">
    <citation type="journal article" date="2018" name="Emerg. Microbes Infect.">
        <title>Genomic analysis of oral Campylobacter concisus strains identified a potential bacterial molecular marker associated with active Crohn's disease.</title>
        <authorList>
            <person name="Liu F."/>
            <person name="Ma R."/>
            <person name="Tay C.Y.A."/>
            <person name="Octavia S."/>
            <person name="Lan R."/>
            <person name="Chung H.K.L."/>
            <person name="Riordan S.M."/>
            <person name="Grimm M.C."/>
            <person name="Leong R.W."/>
            <person name="Tanaka M.M."/>
            <person name="Connor S."/>
            <person name="Zhang L."/>
        </authorList>
    </citation>
    <scope>NUCLEOTIDE SEQUENCE [LARGE SCALE GENOMIC DNA]</scope>
    <source>
        <strain evidence="1 2">P2CDO4</strain>
    </source>
</reference>
<name>A0A2R4P0K6_9BACT</name>
<dbReference type="EMBL" id="CP021642">
    <property type="protein sequence ID" value="AVX44217.1"/>
    <property type="molecule type" value="Genomic_DNA"/>
</dbReference>